<reference evidence="1" key="1">
    <citation type="journal article" date="2018" name="Genome Biol.">
        <title>SKESA: strategic k-mer extension for scrupulous assemblies.</title>
        <authorList>
            <person name="Souvorov A."/>
            <person name="Agarwala R."/>
            <person name="Lipman D.J."/>
        </authorList>
    </citation>
    <scope>NUCLEOTIDE SEQUENCE</scope>
    <source>
        <strain evidence="1">Salmonella enterica</strain>
    </source>
</reference>
<organism evidence="1">
    <name type="scientific">Salmonella enterica I</name>
    <dbReference type="NCBI Taxonomy" id="59201"/>
    <lineage>
        <taxon>Bacteria</taxon>
        <taxon>Pseudomonadati</taxon>
        <taxon>Pseudomonadota</taxon>
        <taxon>Gammaproteobacteria</taxon>
        <taxon>Enterobacterales</taxon>
        <taxon>Enterobacteriaceae</taxon>
        <taxon>Salmonella</taxon>
    </lineage>
</organism>
<reference evidence="1" key="2">
    <citation type="submission" date="2019-10" db="EMBL/GenBank/DDBJ databases">
        <authorList>
            <consortium name="NCBI Pathogen Detection Project"/>
        </authorList>
    </citation>
    <scope>NUCLEOTIDE SEQUENCE</scope>
    <source>
        <strain evidence="1">Salmonella enterica</strain>
    </source>
</reference>
<name>A0A3U4W9G0_SALET</name>
<dbReference type="RefSeq" id="WP_051129171.1">
    <property type="nucleotide sequence ID" value="NZ_CP033384.2"/>
</dbReference>
<gene>
    <name evidence="1" type="ORF">GB338_00680</name>
</gene>
<evidence type="ECO:0000313" key="1">
    <source>
        <dbReference type="EMBL" id="HAB2269539.1"/>
    </source>
</evidence>
<protein>
    <submittedName>
        <fullName evidence="1">Uncharacterized protein</fullName>
    </submittedName>
</protein>
<dbReference type="AlphaFoldDB" id="A0A3U4W9G0"/>
<accession>A0A3U4W9G0</accession>
<dbReference type="EMBL" id="DAAGAO010000001">
    <property type="protein sequence ID" value="HAB2269539.1"/>
    <property type="molecule type" value="Genomic_DNA"/>
</dbReference>
<proteinExistence type="predicted"/>
<sequence>MNKLTTYHHTRGILFYDKKRERRYAVNKKGFTVNTIDIEGTPEYFLNLSEEEHFQQSLVRDDLEELIYMANIIINGVTIMEIKVINNNPNNFRALINGSLELSIHYQDGVRAMDGLPNVDLLEQYWKSGVLENANENEAHVIGLLTYVEPVKKEKKPKKEKK</sequence>
<comment type="caution">
    <text evidence="1">The sequence shown here is derived from an EMBL/GenBank/DDBJ whole genome shotgun (WGS) entry which is preliminary data.</text>
</comment>